<evidence type="ECO:0000313" key="4">
    <source>
        <dbReference type="Proteomes" id="UP001207228"/>
    </source>
</evidence>
<protein>
    <submittedName>
        <fullName evidence="3">N-acetyl-alpha-D-glucosaminyl L-malate synthase BshA</fullName>
    </submittedName>
</protein>
<dbReference type="Pfam" id="PF00534">
    <property type="entry name" value="Glycos_transf_1"/>
    <property type="match status" value="1"/>
</dbReference>
<gene>
    <name evidence="3" type="primary">bshA</name>
    <name evidence="3" type="ORF">OO017_06945</name>
</gene>
<reference evidence="3 4" key="1">
    <citation type="submission" date="2022-11" db="EMBL/GenBank/DDBJ databases">
        <title>The characterization of three novel Bacteroidetes species and genomic analysis of their roles in tidal elemental geochemical cycles.</title>
        <authorList>
            <person name="Ma K.-J."/>
        </authorList>
    </citation>
    <scope>NUCLEOTIDE SEQUENCE [LARGE SCALE GENOMIC DNA]</scope>
    <source>
        <strain evidence="3 4">M82</strain>
    </source>
</reference>
<dbReference type="PANTHER" id="PTHR45947:SF3">
    <property type="entry name" value="SULFOQUINOVOSYL TRANSFERASE SQD2"/>
    <property type="match status" value="1"/>
</dbReference>
<dbReference type="InterPro" id="IPR050194">
    <property type="entry name" value="Glycosyltransferase_grp1"/>
</dbReference>
<evidence type="ECO:0000313" key="3">
    <source>
        <dbReference type="EMBL" id="MCX2739676.1"/>
    </source>
</evidence>
<dbReference type="InterPro" id="IPR028098">
    <property type="entry name" value="Glyco_trans_4-like_N"/>
</dbReference>
<dbReference type="Gene3D" id="3.40.50.2000">
    <property type="entry name" value="Glycogen Phosphorylase B"/>
    <property type="match status" value="2"/>
</dbReference>
<sequence length="378" mass="42490">MRIGIVCYPTFGGSGVVATELGKELALKGHKVHFITYSQPARLDVFNENLFYHEVYIPTYPLFQYPPYELALASKMVDIVRFEKLDVLHVHYAIPHASAAYMAKQILRTKGINIPIITTLHGTDITLVGKDASFEPVVTFSINQSDGVTAVSDSLRAETYDFFQIEKDIEVIPNFIDLEKFKRQKKEHFRMAITPNNEKLLVHTSNFRGVKRVEDVIRIFAKVREKVPSKLLLVGDGPERPKMEKLCRELQICQDVRFLGKLEAVEEVLSIADLFLMPSEKESFGLAALEAMSCEVPVISTNAGGIPELNINGVTGFASPVGAVDDMVQNALYVLDDEHLPQFKANALNRAKDFDIKKIVPLYEAFYQRVIAEQLALQ</sequence>
<dbReference type="NCBIfam" id="TIGR03999">
    <property type="entry name" value="thiol_BshA"/>
    <property type="match status" value="1"/>
</dbReference>
<comment type="caution">
    <text evidence="3">The sequence shown here is derived from an EMBL/GenBank/DDBJ whole genome shotgun (WGS) entry which is preliminary data.</text>
</comment>
<dbReference type="PANTHER" id="PTHR45947">
    <property type="entry name" value="SULFOQUINOVOSYL TRANSFERASE SQD2"/>
    <property type="match status" value="1"/>
</dbReference>
<dbReference type="InterPro" id="IPR023881">
    <property type="entry name" value="Thiol_BshA"/>
</dbReference>
<evidence type="ECO:0000259" key="1">
    <source>
        <dbReference type="Pfam" id="PF00534"/>
    </source>
</evidence>
<feature type="domain" description="Glycosyl transferase family 1" evidence="1">
    <location>
        <begin position="187"/>
        <end position="342"/>
    </location>
</feature>
<organism evidence="3 4">
    <name type="scientific">Pontibacter anaerobius</name>
    <dbReference type="NCBI Taxonomy" id="2993940"/>
    <lineage>
        <taxon>Bacteria</taxon>
        <taxon>Pseudomonadati</taxon>
        <taxon>Bacteroidota</taxon>
        <taxon>Cytophagia</taxon>
        <taxon>Cytophagales</taxon>
        <taxon>Hymenobacteraceae</taxon>
        <taxon>Pontibacter</taxon>
    </lineage>
</organism>
<keyword evidence="4" id="KW-1185">Reference proteome</keyword>
<dbReference type="EMBL" id="JAPFQO010000003">
    <property type="protein sequence ID" value="MCX2739676.1"/>
    <property type="molecule type" value="Genomic_DNA"/>
</dbReference>
<proteinExistence type="predicted"/>
<feature type="domain" description="Glycosyltransferase subfamily 4-like N-terminal" evidence="2">
    <location>
        <begin position="11"/>
        <end position="180"/>
    </location>
</feature>
<dbReference type="RefSeq" id="WP_266051738.1">
    <property type="nucleotide sequence ID" value="NZ_JAPFQO010000003.1"/>
</dbReference>
<dbReference type="InterPro" id="IPR001296">
    <property type="entry name" value="Glyco_trans_1"/>
</dbReference>
<dbReference type="SUPFAM" id="SSF53756">
    <property type="entry name" value="UDP-Glycosyltransferase/glycogen phosphorylase"/>
    <property type="match status" value="1"/>
</dbReference>
<evidence type="ECO:0000259" key="2">
    <source>
        <dbReference type="Pfam" id="PF13439"/>
    </source>
</evidence>
<name>A0ABT3RCU8_9BACT</name>
<dbReference type="Pfam" id="PF13439">
    <property type="entry name" value="Glyco_transf_4"/>
    <property type="match status" value="1"/>
</dbReference>
<dbReference type="Proteomes" id="UP001207228">
    <property type="component" value="Unassembled WGS sequence"/>
</dbReference>
<accession>A0ABT3RCU8</accession>